<accession>A0AAV2SHR8</accession>
<dbReference type="EMBL" id="CAXKWB010076568">
    <property type="protein sequence ID" value="CAL4200486.1"/>
    <property type="molecule type" value="Genomic_DNA"/>
</dbReference>
<dbReference type="GO" id="GO:0016020">
    <property type="term" value="C:membrane"/>
    <property type="evidence" value="ECO:0007669"/>
    <property type="project" value="TreeGrafter"/>
</dbReference>
<sequence>MMVLDSLTNSMSSGDVAATPEGCSRDALTNSYGWFIQGLLASLAFGLLVLKRFCEPRKQRRSWLVWWYDTSKQGLGAMVMHFANVIMSEVFQGDPCTWYIISFLLDSTIGLLFIWACIRISIYIGRRNQIHTILFGEYGRPPAVRAWAHQCILYVVIMIIEKILITLLMEFDFWNSVRDLILAPIKDPQLRVVIVVLIIPFIINAIIFWVTDNFLMLKVHPQEMDHPIDGAPNCPIRLVNK</sequence>
<dbReference type="PANTHER" id="PTHR31735">
    <property type="entry name" value="VACUOLAR MEMBRANE PROTEIN YPL162C"/>
    <property type="match status" value="1"/>
</dbReference>
<dbReference type="Pfam" id="PF12400">
    <property type="entry name" value="STIMATE"/>
    <property type="match status" value="1"/>
</dbReference>
<feature type="non-terminal residue" evidence="2">
    <location>
        <position position="241"/>
    </location>
</feature>
<proteinExistence type="predicted"/>
<feature type="transmembrane region" description="Helical" evidence="1">
    <location>
        <begin position="34"/>
        <end position="53"/>
    </location>
</feature>
<keyword evidence="1" id="KW-0812">Transmembrane</keyword>
<dbReference type="InterPro" id="IPR022127">
    <property type="entry name" value="STIMATE/YPL162C"/>
</dbReference>
<feature type="transmembrane region" description="Helical" evidence="1">
    <location>
        <begin position="151"/>
        <end position="169"/>
    </location>
</feature>
<feature type="transmembrane region" description="Helical" evidence="1">
    <location>
        <begin position="97"/>
        <end position="118"/>
    </location>
</feature>
<reference evidence="2 3" key="1">
    <citation type="submission" date="2024-05" db="EMBL/GenBank/DDBJ databases">
        <authorList>
            <person name="Wallberg A."/>
        </authorList>
    </citation>
    <scope>NUCLEOTIDE SEQUENCE [LARGE SCALE GENOMIC DNA]</scope>
</reference>
<evidence type="ECO:0008006" key="4">
    <source>
        <dbReference type="Google" id="ProtNLM"/>
    </source>
</evidence>
<evidence type="ECO:0000313" key="3">
    <source>
        <dbReference type="Proteomes" id="UP001497623"/>
    </source>
</evidence>
<comment type="caution">
    <text evidence="2">The sequence shown here is derived from an EMBL/GenBank/DDBJ whole genome shotgun (WGS) entry which is preliminary data.</text>
</comment>
<evidence type="ECO:0000313" key="2">
    <source>
        <dbReference type="EMBL" id="CAL4200486.1"/>
    </source>
</evidence>
<dbReference type="AlphaFoldDB" id="A0AAV2SHR8"/>
<keyword evidence="3" id="KW-1185">Reference proteome</keyword>
<dbReference type="Proteomes" id="UP001497623">
    <property type="component" value="Unassembled WGS sequence"/>
</dbReference>
<feature type="transmembrane region" description="Helical" evidence="1">
    <location>
        <begin position="74"/>
        <end position="91"/>
    </location>
</feature>
<gene>
    <name evidence="2" type="ORF">MNOR_LOCUS37547</name>
</gene>
<organism evidence="2 3">
    <name type="scientific">Meganyctiphanes norvegica</name>
    <name type="common">Northern krill</name>
    <name type="synonym">Thysanopoda norvegica</name>
    <dbReference type="NCBI Taxonomy" id="48144"/>
    <lineage>
        <taxon>Eukaryota</taxon>
        <taxon>Metazoa</taxon>
        <taxon>Ecdysozoa</taxon>
        <taxon>Arthropoda</taxon>
        <taxon>Crustacea</taxon>
        <taxon>Multicrustacea</taxon>
        <taxon>Malacostraca</taxon>
        <taxon>Eumalacostraca</taxon>
        <taxon>Eucarida</taxon>
        <taxon>Euphausiacea</taxon>
        <taxon>Euphausiidae</taxon>
        <taxon>Meganyctiphanes</taxon>
    </lineage>
</organism>
<feature type="transmembrane region" description="Helical" evidence="1">
    <location>
        <begin position="189"/>
        <end position="210"/>
    </location>
</feature>
<dbReference type="PANTHER" id="PTHR31735:SF1">
    <property type="entry name" value="VACUOLAR MEMBRANE PROTEIN YPL162C"/>
    <property type="match status" value="1"/>
</dbReference>
<keyword evidence="1" id="KW-0472">Membrane</keyword>
<protein>
    <recommendedName>
        <fullName evidence="4">Store-operated calcium entry regulator STIMATE</fullName>
    </recommendedName>
</protein>
<evidence type="ECO:0000256" key="1">
    <source>
        <dbReference type="SAM" id="Phobius"/>
    </source>
</evidence>
<name>A0AAV2SHR8_MEGNR</name>
<keyword evidence="1" id="KW-1133">Transmembrane helix</keyword>